<dbReference type="PROSITE" id="PS50983">
    <property type="entry name" value="FE_B12_PBP"/>
    <property type="match status" value="1"/>
</dbReference>
<dbReference type="PANTHER" id="PTHR30535:SF4">
    <property type="entry name" value="HEMIN-BINDING PERIPLASMIC PROTEIN HMUT"/>
    <property type="match status" value="1"/>
</dbReference>
<organism evidence="2 4">
    <name type="scientific">Myroides marinus</name>
    <dbReference type="NCBI Taxonomy" id="703342"/>
    <lineage>
        <taxon>Bacteria</taxon>
        <taxon>Pseudomonadati</taxon>
        <taxon>Bacteroidota</taxon>
        <taxon>Flavobacteriia</taxon>
        <taxon>Flavobacteriales</taxon>
        <taxon>Flavobacteriaceae</taxon>
        <taxon>Myroides</taxon>
    </lineage>
</organism>
<feature type="domain" description="Fe/B12 periplasmic-binding" evidence="1">
    <location>
        <begin position="36"/>
        <end position="285"/>
    </location>
</feature>
<evidence type="ECO:0000313" key="3">
    <source>
        <dbReference type="EMBL" id="SEI62552.1"/>
    </source>
</evidence>
<dbReference type="Proteomes" id="UP000076630">
    <property type="component" value="Unassembled WGS sequence"/>
</dbReference>
<dbReference type="EMBL" id="LQNU01000053">
    <property type="protein sequence ID" value="KZE81297.1"/>
    <property type="molecule type" value="Genomic_DNA"/>
</dbReference>
<gene>
    <name evidence="2" type="ORF">AV926_08400</name>
    <name evidence="3" type="ORF">SAMN04488018_102308</name>
</gene>
<dbReference type="InterPro" id="IPR050902">
    <property type="entry name" value="ABC_Transporter_SBP"/>
</dbReference>
<sequence length="285" mass="31132">MKKVFALFLIVTAMVSCNNKKEQDTTTVENTTVKERIISLNGSITETLVALGEKENIVGVDVTSTYPTDIKETAQDLGHTSKISVESIMSLNPTVIYATDKDIKDDFKAQLEKAKIRLEIIKQEFTIEGSKQLIETVAKSLNKDNYKELQDKIDQDLQGLKAFDNKPKVLFIYARGAATLLVAGDKTPANSIINVAGAQNAVTEFEDFKPLTPESLLNSNPDYILMFTTGLESMGGVDGVLKIEGINQTNAGKNKKVIAMDGQLLNGFGPRVGQAAKELNQLLSE</sequence>
<evidence type="ECO:0000259" key="1">
    <source>
        <dbReference type="PROSITE" id="PS50983"/>
    </source>
</evidence>
<dbReference type="PROSITE" id="PS51257">
    <property type="entry name" value="PROKAR_LIPOPROTEIN"/>
    <property type="match status" value="1"/>
</dbReference>
<reference evidence="3 5" key="2">
    <citation type="submission" date="2016-10" db="EMBL/GenBank/DDBJ databases">
        <authorList>
            <person name="de Groot N.N."/>
        </authorList>
    </citation>
    <scope>NUCLEOTIDE SEQUENCE [LARGE SCALE GENOMIC DNA]</scope>
    <source>
        <strain evidence="3 5">DSM 23048</strain>
    </source>
</reference>
<evidence type="ECO:0000313" key="5">
    <source>
        <dbReference type="Proteomes" id="UP000183077"/>
    </source>
</evidence>
<accession>A0A163Z940</accession>
<dbReference type="EMBL" id="FNYS01000002">
    <property type="protein sequence ID" value="SEI62552.1"/>
    <property type="molecule type" value="Genomic_DNA"/>
</dbReference>
<dbReference type="InterPro" id="IPR002491">
    <property type="entry name" value="ABC_transptr_periplasmic_BD"/>
</dbReference>
<dbReference type="Gene3D" id="3.40.50.1980">
    <property type="entry name" value="Nitrogenase molybdenum iron protein domain"/>
    <property type="match status" value="2"/>
</dbReference>
<dbReference type="OrthoDB" id="9797736at2"/>
<reference evidence="2 4" key="1">
    <citation type="submission" date="2016-01" db="EMBL/GenBank/DDBJ databases">
        <title>Whole genome sequencing of Myroides marinus L41.</title>
        <authorList>
            <person name="Hong K.W."/>
        </authorList>
    </citation>
    <scope>NUCLEOTIDE SEQUENCE [LARGE SCALE GENOMIC DNA]</scope>
    <source>
        <strain evidence="2 4">L41</strain>
    </source>
</reference>
<name>A0A163Z940_9FLAO</name>
<dbReference type="Pfam" id="PF01497">
    <property type="entry name" value="Peripla_BP_2"/>
    <property type="match status" value="1"/>
</dbReference>
<evidence type="ECO:0000313" key="2">
    <source>
        <dbReference type="EMBL" id="KZE81297.1"/>
    </source>
</evidence>
<dbReference type="AlphaFoldDB" id="A0A163Z940"/>
<dbReference type="PANTHER" id="PTHR30535">
    <property type="entry name" value="VITAMIN B12-BINDING PROTEIN"/>
    <property type="match status" value="1"/>
</dbReference>
<dbReference type="GeneID" id="82255998"/>
<dbReference type="RefSeq" id="WP_038985636.1">
    <property type="nucleotide sequence ID" value="NZ_FNYS01000002.1"/>
</dbReference>
<protein>
    <submittedName>
        <fullName evidence="2">ABC transporter substrate-binding protein</fullName>
    </submittedName>
    <submittedName>
        <fullName evidence="3">Iron complex transport system substrate-binding protein</fullName>
    </submittedName>
</protein>
<proteinExistence type="predicted"/>
<dbReference type="Proteomes" id="UP000183077">
    <property type="component" value="Unassembled WGS sequence"/>
</dbReference>
<keyword evidence="4" id="KW-1185">Reference proteome</keyword>
<evidence type="ECO:0000313" key="4">
    <source>
        <dbReference type="Proteomes" id="UP000076630"/>
    </source>
</evidence>
<dbReference type="SUPFAM" id="SSF53807">
    <property type="entry name" value="Helical backbone' metal receptor"/>
    <property type="match status" value="1"/>
</dbReference>